<dbReference type="GO" id="GO:0046872">
    <property type="term" value="F:metal ion binding"/>
    <property type="evidence" value="ECO:0007669"/>
    <property type="project" value="UniProtKB-KW"/>
</dbReference>
<dbReference type="GO" id="GO:0005886">
    <property type="term" value="C:plasma membrane"/>
    <property type="evidence" value="ECO:0007669"/>
    <property type="project" value="UniProtKB-SubCell"/>
</dbReference>
<dbReference type="InterPro" id="IPR008250">
    <property type="entry name" value="ATPase_P-typ_transduc_dom_A_sf"/>
</dbReference>
<dbReference type="InterPro" id="IPR023298">
    <property type="entry name" value="ATPase_P-typ_TM_dom_sf"/>
</dbReference>
<evidence type="ECO:0000256" key="10">
    <source>
        <dbReference type="ARBA" id="ARBA00023136"/>
    </source>
</evidence>
<dbReference type="InterPro" id="IPR006121">
    <property type="entry name" value="HMA_dom"/>
</dbReference>
<protein>
    <recommendedName>
        <fullName evidence="11">Cd(2+)-exporting ATPase</fullName>
        <ecNumber evidence="11">7.2.2.21</ecNumber>
    </recommendedName>
</protein>
<feature type="transmembrane region" description="Helical" evidence="13">
    <location>
        <begin position="308"/>
        <end position="326"/>
    </location>
</feature>
<dbReference type="PANTHER" id="PTHR48085">
    <property type="entry name" value="CADMIUM/ZINC-TRANSPORTING ATPASE HMA2-RELATED"/>
    <property type="match status" value="1"/>
</dbReference>
<dbReference type="InterPro" id="IPR001757">
    <property type="entry name" value="P_typ_ATPase"/>
</dbReference>
<dbReference type="EMBL" id="DRUZ01000031">
    <property type="protein sequence ID" value="HHS01368.1"/>
    <property type="molecule type" value="Genomic_DNA"/>
</dbReference>
<dbReference type="InterPro" id="IPR051014">
    <property type="entry name" value="Cation_Transport_ATPase_IB"/>
</dbReference>
<dbReference type="InterPro" id="IPR027256">
    <property type="entry name" value="P-typ_ATPase_IB"/>
</dbReference>
<comment type="subcellular location">
    <subcellularLocation>
        <location evidence="13">Cell membrane</location>
    </subcellularLocation>
    <subcellularLocation>
        <location evidence="1">Membrane</location>
        <topology evidence="1">Multi-pass membrane protein</topology>
    </subcellularLocation>
</comment>
<dbReference type="Gene3D" id="3.30.70.100">
    <property type="match status" value="1"/>
</dbReference>
<dbReference type="EC" id="7.2.2.21" evidence="11"/>
<reference evidence="15" key="1">
    <citation type="journal article" date="2020" name="mSystems">
        <title>Genome- and Community-Level Interaction Insights into Carbon Utilization and Element Cycling Functions of Hydrothermarchaeota in Hydrothermal Sediment.</title>
        <authorList>
            <person name="Zhou Z."/>
            <person name="Liu Y."/>
            <person name="Xu W."/>
            <person name="Pan J."/>
            <person name="Luo Z.H."/>
            <person name="Li M."/>
        </authorList>
    </citation>
    <scope>NUCLEOTIDE SEQUENCE [LARGE SCALE GENOMIC DNA]</scope>
    <source>
        <strain evidence="15">SpSt-102</strain>
    </source>
</reference>
<evidence type="ECO:0000259" key="14">
    <source>
        <dbReference type="PROSITE" id="PS50846"/>
    </source>
</evidence>
<dbReference type="SUPFAM" id="SSF81665">
    <property type="entry name" value="Calcium ATPase, transmembrane domain M"/>
    <property type="match status" value="1"/>
</dbReference>
<keyword evidence="13" id="KW-1003">Cell membrane</keyword>
<accession>A0A7C5V478</accession>
<dbReference type="InterPro" id="IPR036412">
    <property type="entry name" value="HAD-like_sf"/>
</dbReference>
<feature type="transmembrane region" description="Helical" evidence="13">
    <location>
        <begin position="338"/>
        <end position="363"/>
    </location>
</feature>
<dbReference type="GO" id="GO:0005524">
    <property type="term" value="F:ATP binding"/>
    <property type="evidence" value="ECO:0007669"/>
    <property type="project" value="UniProtKB-UniRule"/>
</dbReference>
<organism evidence="15">
    <name type="scientific">Caldicellulosiruptor owensensis</name>
    <dbReference type="NCBI Taxonomy" id="55205"/>
    <lineage>
        <taxon>Bacteria</taxon>
        <taxon>Bacillati</taxon>
        <taxon>Bacillota</taxon>
        <taxon>Bacillota incertae sedis</taxon>
        <taxon>Caldicellulosiruptorales</taxon>
        <taxon>Caldicellulosiruptoraceae</taxon>
        <taxon>Caldicellulosiruptor</taxon>
    </lineage>
</organism>
<dbReference type="InterPro" id="IPR018303">
    <property type="entry name" value="ATPase_P-typ_P_site"/>
</dbReference>
<dbReference type="GO" id="GO:0008551">
    <property type="term" value="F:P-type cadmium transporter activity"/>
    <property type="evidence" value="ECO:0007669"/>
    <property type="project" value="UniProtKB-EC"/>
</dbReference>
<keyword evidence="3" id="KW-0104">Cadmium</keyword>
<dbReference type="AlphaFoldDB" id="A0A7C5V478"/>
<dbReference type="SFLD" id="SFLDS00003">
    <property type="entry name" value="Haloacid_Dehalogenase"/>
    <property type="match status" value="1"/>
</dbReference>
<dbReference type="PRINTS" id="PR00119">
    <property type="entry name" value="CATATPASE"/>
</dbReference>
<dbReference type="GO" id="GO:0016887">
    <property type="term" value="F:ATP hydrolysis activity"/>
    <property type="evidence" value="ECO:0007669"/>
    <property type="project" value="InterPro"/>
</dbReference>
<evidence type="ECO:0000256" key="9">
    <source>
        <dbReference type="ARBA" id="ARBA00022989"/>
    </source>
</evidence>
<feature type="domain" description="HMA" evidence="14">
    <location>
        <begin position="4"/>
        <end position="72"/>
    </location>
</feature>
<keyword evidence="15" id="KW-0378">Hydrolase</keyword>
<dbReference type="SUPFAM" id="SSF81653">
    <property type="entry name" value="Calcium ATPase, transduction domain A"/>
    <property type="match status" value="1"/>
</dbReference>
<dbReference type="NCBIfam" id="TIGR01512">
    <property type="entry name" value="ATPase-IB2_Cd"/>
    <property type="match status" value="1"/>
</dbReference>
<evidence type="ECO:0000256" key="12">
    <source>
        <dbReference type="ARBA" id="ARBA00049338"/>
    </source>
</evidence>
<keyword evidence="10 13" id="KW-0472">Membrane</keyword>
<dbReference type="SFLD" id="SFLDG00002">
    <property type="entry name" value="C1.7:_P-type_atpase_like"/>
    <property type="match status" value="1"/>
</dbReference>
<dbReference type="InterPro" id="IPR044492">
    <property type="entry name" value="P_typ_ATPase_HD_dom"/>
</dbReference>
<dbReference type="InterPro" id="IPR059000">
    <property type="entry name" value="ATPase_P-type_domA"/>
</dbReference>
<dbReference type="Pfam" id="PF00403">
    <property type="entry name" value="HMA"/>
    <property type="match status" value="1"/>
</dbReference>
<keyword evidence="8" id="KW-1278">Translocase</keyword>
<feature type="transmembrane region" description="Helical" evidence="13">
    <location>
        <begin position="82"/>
        <end position="103"/>
    </location>
</feature>
<comment type="catalytic activity">
    <reaction evidence="12">
        <text>Cd(2+)(in) + ATP + H2O = Cd(2+)(out) + ADP + phosphate + H(+)</text>
        <dbReference type="Rhea" id="RHEA:12132"/>
        <dbReference type="ChEBI" id="CHEBI:15377"/>
        <dbReference type="ChEBI" id="CHEBI:15378"/>
        <dbReference type="ChEBI" id="CHEBI:30616"/>
        <dbReference type="ChEBI" id="CHEBI:43474"/>
        <dbReference type="ChEBI" id="CHEBI:48775"/>
        <dbReference type="ChEBI" id="CHEBI:456216"/>
        <dbReference type="EC" id="7.2.2.21"/>
    </reaction>
</comment>
<dbReference type="CDD" id="cd00371">
    <property type="entry name" value="HMA"/>
    <property type="match status" value="1"/>
</dbReference>
<dbReference type="InterPro" id="IPR023299">
    <property type="entry name" value="ATPase_P-typ_cyto_dom_N"/>
</dbReference>
<evidence type="ECO:0000256" key="3">
    <source>
        <dbReference type="ARBA" id="ARBA00022539"/>
    </source>
</evidence>
<dbReference type="NCBIfam" id="TIGR01494">
    <property type="entry name" value="ATPase_P-type"/>
    <property type="match status" value="1"/>
</dbReference>
<dbReference type="PROSITE" id="PS00154">
    <property type="entry name" value="ATPASE_E1_E2"/>
    <property type="match status" value="1"/>
</dbReference>
<keyword evidence="6 13" id="KW-0547">Nucleotide-binding</keyword>
<evidence type="ECO:0000256" key="7">
    <source>
        <dbReference type="ARBA" id="ARBA00022840"/>
    </source>
</evidence>
<dbReference type="NCBIfam" id="TIGR01525">
    <property type="entry name" value="ATPase-IB_hvy"/>
    <property type="match status" value="1"/>
</dbReference>
<dbReference type="Gene3D" id="3.40.50.1000">
    <property type="entry name" value="HAD superfamily/HAD-like"/>
    <property type="match status" value="1"/>
</dbReference>
<dbReference type="PROSITE" id="PS50846">
    <property type="entry name" value="HMA_2"/>
    <property type="match status" value="1"/>
</dbReference>
<dbReference type="InterPro" id="IPR036163">
    <property type="entry name" value="HMA_dom_sf"/>
</dbReference>
<dbReference type="InterPro" id="IPR023214">
    <property type="entry name" value="HAD_sf"/>
</dbReference>
<feature type="transmembrane region" description="Helical" evidence="13">
    <location>
        <begin position="671"/>
        <end position="690"/>
    </location>
</feature>
<evidence type="ECO:0000256" key="1">
    <source>
        <dbReference type="ARBA" id="ARBA00004141"/>
    </source>
</evidence>
<dbReference type="SFLD" id="SFLDF00027">
    <property type="entry name" value="p-type_atpase"/>
    <property type="match status" value="1"/>
</dbReference>
<evidence type="ECO:0000256" key="5">
    <source>
        <dbReference type="ARBA" id="ARBA00022723"/>
    </source>
</evidence>
<dbReference type="Pfam" id="PF00122">
    <property type="entry name" value="E1-E2_ATPase"/>
    <property type="match status" value="1"/>
</dbReference>
<gene>
    <name evidence="15" type="primary">cadA</name>
    <name evidence="15" type="ORF">ENL71_02365</name>
</gene>
<evidence type="ECO:0000256" key="4">
    <source>
        <dbReference type="ARBA" id="ARBA00022692"/>
    </source>
</evidence>
<evidence type="ECO:0000256" key="6">
    <source>
        <dbReference type="ARBA" id="ARBA00022741"/>
    </source>
</evidence>
<proteinExistence type="inferred from homology"/>
<evidence type="ECO:0000256" key="8">
    <source>
        <dbReference type="ARBA" id="ARBA00022967"/>
    </source>
</evidence>
<dbReference type="Pfam" id="PF00702">
    <property type="entry name" value="Hydrolase"/>
    <property type="match status" value="1"/>
</dbReference>
<feature type="transmembrane region" description="Helical" evidence="13">
    <location>
        <begin position="645"/>
        <end position="665"/>
    </location>
</feature>
<evidence type="ECO:0000256" key="11">
    <source>
        <dbReference type="ARBA" id="ARBA00039103"/>
    </source>
</evidence>
<dbReference type="PRINTS" id="PR00941">
    <property type="entry name" value="CDATPASE"/>
</dbReference>
<evidence type="ECO:0000256" key="2">
    <source>
        <dbReference type="ARBA" id="ARBA00006024"/>
    </source>
</evidence>
<keyword evidence="7 13" id="KW-0067">ATP-binding</keyword>
<comment type="caution">
    <text evidence="15">The sequence shown here is derived from an EMBL/GenBank/DDBJ whole genome shotgun (WGS) entry which is preliminary data.</text>
</comment>
<dbReference type="Gene3D" id="3.40.1110.10">
    <property type="entry name" value="Calcium-transporting ATPase, cytoplasmic domain N"/>
    <property type="match status" value="1"/>
</dbReference>
<comment type="similarity">
    <text evidence="2 13">Belongs to the cation transport ATPase (P-type) (TC 3.A.3) family. Type IB subfamily.</text>
</comment>
<feature type="transmembrane region" description="Helical" evidence="13">
    <location>
        <begin position="109"/>
        <end position="130"/>
    </location>
</feature>
<dbReference type="Gene3D" id="2.70.150.10">
    <property type="entry name" value="Calcium-transporting ATPase, cytoplasmic transduction domain A"/>
    <property type="match status" value="1"/>
</dbReference>
<evidence type="ECO:0000256" key="13">
    <source>
        <dbReference type="RuleBase" id="RU362081"/>
    </source>
</evidence>
<name>A0A7C5V478_9FIRM</name>
<keyword evidence="9 13" id="KW-1133">Transmembrane helix</keyword>
<keyword evidence="4 13" id="KW-0812">Transmembrane</keyword>
<dbReference type="PANTHER" id="PTHR48085:SF5">
    <property type="entry name" value="CADMIUM_ZINC-TRANSPORTING ATPASE HMA4-RELATED"/>
    <property type="match status" value="1"/>
</dbReference>
<keyword evidence="5 13" id="KW-0479">Metal-binding</keyword>
<evidence type="ECO:0000313" key="15">
    <source>
        <dbReference type="EMBL" id="HHS01368.1"/>
    </source>
</evidence>
<dbReference type="SUPFAM" id="SSF55008">
    <property type="entry name" value="HMA, heavy metal-associated domain"/>
    <property type="match status" value="1"/>
</dbReference>
<dbReference type="SUPFAM" id="SSF56784">
    <property type="entry name" value="HAD-like"/>
    <property type="match status" value="1"/>
</dbReference>
<sequence>MAKVNVELILENLSCVSCAQKIEEKVAKLPFVESASLNFVTKKLSAKVDQKFYSVFVETVEKIVNEIEPEVNILVEPKEKPMISTGEILSVLISAVFFGVGLFTRKKDFALIFFLVSYLLSGKNVILSFLKNIRKLQLFDENFLMTVATLSAIFLKEYPEAVSVMLLYKIGQIFEDVAVNKSRKTIQALKHLEIDYANLKIGKEIRKVNPKDVVPGDIVVVKPGERVPVDGTVVSGKSFLDTSAITGESKLFVAQPNDKVFAGSAVIDGVLEVKAQSFYKDSSLHRIIEIVENASTNKSKTERFITRFAKVYTPAVVAMAVMFAILPPLLFEQPFKLWIYRAAIFLIISCPCSLVISVPLSYFASISKLSSKGILVKGSQFIDIFASKIGSFLFDKTGTITNGVLSVEKIVPVQIPEQEFLKILISIESFSNHPIAKSILKGIGENSISFSSVQDVIEHPGKGIEGIVDGKKVLIGTKEFLQENGVEINNSLELSPELSYIFISCDMKFCGYVALKDSLKDDVKKVLNDLRNFGAKIYLLTGDKKEVAEKIAKDLPIDGIFSELLPEEKVKVAEKIKLENNGTEYVVFVGDGTNDSPALSVCDVGISFAGSASYLATTAADIVLLDEKLSKIVDLIKDSRFTRKIVIQNILLSLGIKFAVMLLGVFGVANLWGAVVADTGAMLLAVLNSLRVLKK</sequence>